<evidence type="ECO:0000256" key="1">
    <source>
        <dbReference type="ARBA" id="ARBA00009374"/>
    </source>
</evidence>
<evidence type="ECO:0000259" key="6">
    <source>
        <dbReference type="PROSITE" id="PS51795"/>
    </source>
</evidence>
<organism evidence="7 8">
    <name type="scientific">Vigna unguiculata</name>
    <name type="common">Cowpea</name>
    <dbReference type="NCBI Taxonomy" id="3917"/>
    <lineage>
        <taxon>Eukaryota</taxon>
        <taxon>Viridiplantae</taxon>
        <taxon>Streptophyta</taxon>
        <taxon>Embryophyta</taxon>
        <taxon>Tracheophyta</taxon>
        <taxon>Spermatophyta</taxon>
        <taxon>Magnoliopsida</taxon>
        <taxon>eudicotyledons</taxon>
        <taxon>Gunneridae</taxon>
        <taxon>Pentapetalae</taxon>
        <taxon>rosids</taxon>
        <taxon>fabids</taxon>
        <taxon>Fabales</taxon>
        <taxon>Fabaceae</taxon>
        <taxon>Papilionoideae</taxon>
        <taxon>50 kb inversion clade</taxon>
        <taxon>NPAAA clade</taxon>
        <taxon>indigoferoid/millettioid clade</taxon>
        <taxon>Phaseoleae</taxon>
        <taxon>Vigna</taxon>
    </lineage>
</organism>
<proteinExistence type="inferred from homology"/>
<evidence type="ECO:0000313" key="8">
    <source>
        <dbReference type="Proteomes" id="UP000501690"/>
    </source>
</evidence>
<dbReference type="InterPro" id="IPR007650">
    <property type="entry name" value="Zf-FLZ_dom"/>
</dbReference>
<comment type="similarity">
    <text evidence="1">Belongs to the FLZ family.</text>
</comment>
<accession>A0A4D6KW68</accession>
<dbReference type="Gramene" id="Vigun03g399700.1.v1.2">
    <property type="protein sequence ID" value="Vigun03g399700.1.v1.2"/>
    <property type="gene ID" value="Vigun03g399700.v1.2"/>
</dbReference>
<protein>
    <recommendedName>
        <fullName evidence="6">FLZ-type domain-containing protein</fullName>
    </recommendedName>
</protein>
<sequence length="240" mass="26681">MLGKRPRPMIGKLSELLVSRGREVTLPDAATATATAGSPRTPSGTVMQSPRGFKNYHLGGVGLGIVVALDKPSTEVLPKHAVCTSNLKIQEEFDVEEYTYVTRHVPNQTFTKVYYDGGEGEIQRHDYSNKTNNNNIININNHNNLGVFRRTAPQPLFESESSYPTSNFLSSCNLCGKKLHGKDIYMYRGEKAFCSPECRSSQIMMDERKERCGSEASRSVEMSSSPYTREQIFSTGILAL</sequence>
<feature type="domain" description="FLZ-type" evidence="6">
    <location>
        <begin position="167"/>
        <end position="210"/>
    </location>
</feature>
<reference evidence="7 8" key="1">
    <citation type="submission" date="2019-04" db="EMBL/GenBank/DDBJ databases">
        <title>An improved genome assembly and genetic linkage map for asparagus bean, Vigna unguiculata ssp. sesquipedialis.</title>
        <authorList>
            <person name="Xia Q."/>
            <person name="Zhang R."/>
            <person name="Dong Y."/>
        </authorList>
    </citation>
    <scope>NUCLEOTIDE SEQUENCE [LARGE SCALE GENOMIC DNA]</scope>
    <source>
        <tissue evidence="7">Leaf</tissue>
    </source>
</reference>
<dbReference type="PANTHER" id="PTHR47208:SF5">
    <property type="entry name" value="FCS-LIKE ZINC FINGER 12-RELATED"/>
    <property type="match status" value="1"/>
</dbReference>
<evidence type="ECO:0000256" key="5">
    <source>
        <dbReference type="SAM" id="MobiDB-lite"/>
    </source>
</evidence>
<dbReference type="OrthoDB" id="1932717at2759"/>
<gene>
    <name evidence="7" type="ORF">DEO72_LG2g528</name>
</gene>
<dbReference type="Proteomes" id="UP000501690">
    <property type="component" value="Linkage Group LG2"/>
</dbReference>
<dbReference type="AlphaFoldDB" id="A0A4D6KW68"/>
<dbReference type="Pfam" id="PF04570">
    <property type="entry name" value="zf-FLZ"/>
    <property type="match status" value="1"/>
</dbReference>
<dbReference type="InterPro" id="IPR044604">
    <property type="entry name" value="FLZ12/13/14"/>
</dbReference>
<dbReference type="PANTHER" id="PTHR47208">
    <property type="entry name" value="OS02G0174800 PROTEIN"/>
    <property type="match status" value="1"/>
</dbReference>
<dbReference type="EMBL" id="CP039346">
    <property type="protein sequence ID" value="QCD80207.1"/>
    <property type="molecule type" value="Genomic_DNA"/>
</dbReference>
<name>A0A4D6KW68_VIGUN</name>
<evidence type="ECO:0000256" key="2">
    <source>
        <dbReference type="ARBA" id="ARBA00022723"/>
    </source>
</evidence>
<keyword evidence="3" id="KW-0862">Zinc</keyword>
<keyword evidence="2" id="KW-0479">Metal-binding</keyword>
<evidence type="ECO:0000256" key="3">
    <source>
        <dbReference type="ARBA" id="ARBA00022771"/>
    </source>
</evidence>
<dbReference type="GO" id="GO:0008270">
    <property type="term" value="F:zinc ion binding"/>
    <property type="evidence" value="ECO:0007669"/>
    <property type="project" value="UniProtKB-KW"/>
</dbReference>
<keyword evidence="8" id="KW-1185">Reference proteome</keyword>
<dbReference type="PROSITE" id="PS51795">
    <property type="entry name" value="ZF_FLZ"/>
    <property type="match status" value="1"/>
</dbReference>
<feature type="region of interest" description="Disordered" evidence="5">
    <location>
        <begin position="29"/>
        <end position="48"/>
    </location>
</feature>
<feature type="compositionally biased region" description="Polar residues" evidence="5">
    <location>
        <begin position="38"/>
        <end position="48"/>
    </location>
</feature>
<feature type="zinc finger region" description="FLZ-type" evidence="4">
    <location>
        <begin position="167"/>
        <end position="210"/>
    </location>
</feature>
<evidence type="ECO:0000256" key="4">
    <source>
        <dbReference type="PROSITE-ProRule" id="PRU01131"/>
    </source>
</evidence>
<evidence type="ECO:0000313" key="7">
    <source>
        <dbReference type="EMBL" id="QCD80207.1"/>
    </source>
</evidence>
<keyword evidence="3" id="KW-0863">Zinc-finger</keyword>